<evidence type="ECO:0000256" key="5">
    <source>
        <dbReference type="ARBA" id="ARBA00047770"/>
    </source>
</evidence>
<dbReference type="AlphaFoldDB" id="A0A0S4JJM1"/>
<accession>A0A0S4JJM1</accession>
<dbReference type="OMA" id="SADWNDE"/>
<evidence type="ECO:0000256" key="6">
    <source>
        <dbReference type="SAM" id="Phobius"/>
    </source>
</evidence>
<dbReference type="Proteomes" id="UP000051952">
    <property type="component" value="Unassembled WGS sequence"/>
</dbReference>
<dbReference type="GO" id="GO:0140956">
    <property type="term" value="F:histone H3K79 trimethyltransferase activity"/>
    <property type="evidence" value="ECO:0007669"/>
    <property type="project" value="UniProtKB-EC"/>
</dbReference>
<keyword evidence="6" id="KW-1133">Transmembrane helix</keyword>
<evidence type="ECO:0000256" key="2">
    <source>
        <dbReference type="ARBA" id="ARBA00020987"/>
    </source>
</evidence>
<dbReference type="InterPro" id="IPR025789">
    <property type="entry name" value="DOT1_dom"/>
</dbReference>
<keyword evidence="6" id="KW-0472">Membrane</keyword>
<dbReference type="PANTHER" id="PTHR21451:SF23">
    <property type="entry name" value="HISTONE-LYSINE N-METHYLTRANSFERASE, H3 LYSINE-79 SPECIFIC"/>
    <property type="match status" value="1"/>
</dbReference>
<dbReference type="Pfam" id="PF08123">
    <property type="entry name" value="DOT1"/>
    <property type="match status" value="1"/>
</dbReference>
<evidence type="ECO:0000256" key="3">
    <source>
        <dbReference type="ARBA" id="ARBA00022853"/>
    </source>
</evidence>
<evidence type="ECO:0000313" key="8">
    <source>
        <dbReference type="EMBL" id="CUG90759.1"/>
    </source>
</evidence>
<dbReference type="VEuPathDB" id="TriTrypDB:BSAL_28655"/>
<keyword evidence="3" id="KW-0156">Chromatin regulator</keyword>
<dbReference type="Gene3D" id="3.40.50.150">
    <property type="entry name" value="Vaccinia Virus protein VP39"/>
    <property type="match status" value="1"/>
</dbReference>
<keyword evidence="9" id="KW-1185">Reference proteome</keyword>
<feature type="transmembrane region" description="Helical" evidence="6">
    <location>
        <begin position="64"/>
        <end position="81"/>
    </location>
</feature>
<evidence type="ECO:0000256" key="4">
    <source>
        <dbReference type="ARBA" id="ARBA00029821"/>
    </source>
</evidence>
<feature type="transmembrane region" description="Helical" evidence="6">
    <location>
        <begin position="35"/>
        <end position="55"/>
    </location>
</feature>
<dbReference type="InterPro" id="IPR029063">
    <property type="entry name" value="SAM-dependent_MTases_sf"/>
</dbReference>
<organism evidence="8 9">
    <name type="scientific">Bodo saltans</name>
    <name type="common">Flagellated protozoan</name>
    <dbReference type="NCBI Taxonomy" id="75058"/>
    <lineage>
        <taxon>Eukaryota</taxon>
        <taxon>Discoba</taxon>
        <taxon>Euglenozoa</taxon>
        <taxon>Kinetoplastea</taxon>
        <taxon>Metakinetoplastina</taxon>
        <taxon>Eubodonida</taxon>
        <taxon>Bodonidae</taxon>
        <taxon>Bodo</taxon>
    </lineage>
</organism>
<evidence type="ECO:0000313" key="9">
    <source>
        <dbReference type="Proteomes" id="UP000051952"/>
    </source>
</evidence>
<dbReference type="GO" id="GO:0000077">
    <property type="term" value="P:DNA damage checkpoint signaling"/>
    <property type="evidence" value="ECO:0007669"/>
    <property type="project" value="TreeGrafter"/>
</dbReference>
<evidence type="ECO:0000256" key="1">
    <source>
        <dbReference type="ARBA" id="ARBA00012190"/>
    </source>
</evidence>
<dbReference type="InterPro" id="IPR030445">
    <property type="entry name" value="H3-K79_meTrfase"/>
</dbReference>
<dbReference type="PANTHER" id="PTHR21451">
    <property type="entry name" value="HISTONE H3 METHYLTRANSFERASE"/>
    <property type="match status" value="1"/>
</dbReference>
<reference evidence="9" key="1">
    <citation type="submission" date="2015-09" db="EMBL/GenBank/DDBJ databases">
        <authorList>
            <consortium name="Pathogen Informatics"/>
        </authorList>
    </citation>
    <scope>NUCLEOTIDE SEQUENCE [LARGE SCALE GENOMIC DNA]</scope>
    <source>
        <strain evidence="9">Lake Konstanz</strain>
    </source>
</reference>
<dbReference type="OrthoDB" id="443402at2759"/>
<sequence>MSFTIVFWLQSHLLSVIFRETVKEGKALHMRLPGMPSNIVFGLMGASVASGLFAFTSRATYRRVALCLASGAAAGAALTYYNDSYHCIDPSANYNARAQHISGQPIHSYRPPFETLRDKIFEHITGEYNDLGQIARGEESVTVQPHVFAQIGVIDEDGIRKLWRLLALDTHPMTKYGTTNAEAAQKRQEPIVFCDLGSGVGNVCLQILGETTCDSVVGVEIIPSRHEAAQKAFENAKRYFPTVFGPEKHAAFIKKDIVECASDLNNLGVTVIFTHSWMFDDDLMQKVTTLVNSVPTLNTIVTSRPLDENILRHDRFPLTQRRLAHFSADWNERSPFYVYSRAA</sequence>
<dbReference type="GO" id="GO:0006281">
    <property type="term" value="P:DNA repair"/>
    <property type="evidence" value="ECO:0007669"/>
    <property type="project" value="TreeGrafter"/>
</dbReference>
<keyword evidence="6" id="KW-0812">Transmembrane</keyword>
<dbReference type="EC" id="2.1.1.360" evidence="1"/>
<protein>
    <recommendedName>
        <fullName evidence="2">Histone-lysine N-methyltransferase, H3 lysine-79 specific</fullName>
        <ecNumber evidence="1">2.1.1.360</ecNumber>
    </recommendedName>
    <alternativeName>
        <fullName evidence="4">Histone H3-K79 methyltransferase</fullName>
    </alternativeName>
</protein>
<feature type="domain" description="DOT1" evidence="7">
    <location>
        <begin position="191"/>
        <end position="309"/>
    </location>
</feature>
<proteinExistence type="predicted"/>
<name>A0A0S4JJM1_BODSA</name>
<gene>
    <name evidence="8" type="ORF">BSAL_28655</name>
</gene>
<dbReference type="SUPFAM" id="SSF53335">
    <property type="entry name" value="S-adenosyl-L-methionine-dependent methyltransferases"/>
    <property type="match status" value="1"/>
</dbReference>
<dbReference type="GO" id="GO:0005634">
    <property type="term" value="C:nucleus"/>
    <property type="evidence" value="ECO:0007669"/>
    <property type="project" value="TreeGrafter"/>
</dbReference>
<dbReference type="EMBL" id="CYKH01001862">
    <property type="protein sequence ID" value="CUG90759.1"/>
    <property type="molecule type" value="Genomic_DNA"/>
</dbReference>
<evidence type="ECO:0000259" key="7">
    <source>
        <dbReference type="Pfam" id="PF08123"/>
    </source>
</evidence>
<comment type="catalytic activity">
    <reaction evidence="5">
        <text>L-lysyl(79)-[histone H3] + 3 S-adenosyl-L-methionine = N(6),N(6),N(6)-trimethyl-L-lysyl(79)-[histone H3] + 3 S-adenosyl-L-homocysteine + 3 H(+)</text>
        <dbReference type="Rhea" id="RHEA:60328"/>
        <dbReference type="Rhea" id="RHEA-COMP:15549"/>
        <dbReference type="Rhea" id="RHEA-COMP:15552"/>
        <dbReference type="ChEBI" id="CHEBI:15378"/>
        <dbReference type="ChEBI" id="CHEBI:29969"/>
        <dbReference type="ChEBI" id="CHEBI:57856"/>
        <dbReference type="ChEBI" id="CHEBI:59789"/>
        <dbReference type="ChEBI" id="CHEBI:61961"/>
        <dbReference type="EC" id="2.1.1.360"/>
    </reaction>
</comment>